<feature type="compositionally biased region" description="Basic and acidic residues" evidence="1">
    <location>
        <begin position="113"/>
        <end position="131"/>
    </location>
</feature>
<dbReference type="AlphaFoldDB" id="A0A0A9DDQ4"/>
<organism evidence="2">
    <name type="scientific">Arundo donax</name>
    <name type="common">Giant reed</name>
    <name type="synonym">Donax arundinaceus</name>
    <dbReference type="NCBI Taxonomy" id="35708"/>
    <lineage>
        <taxon>Eukaryota</taxon>
        <taxon>Viridiplantae</taxon>
        <taxon>Streptophyta</taxon>
        <taxon>Embryophyta</taxon>
        <taxon>Tracheophyta</taxon>
        <taxon>Spermatophyta</taxon>
        <taxon>Magnoliopsida</taxon>
        <taxon>Liliopsida</taxon>
        <taxon>Poales</taxon>
        <taxon>Poaceae</taxon>
        <taxon>PACMAD clade</taxon>
        <taxon>Arundinoideae</taxon>
        <taxon>Arundineae</taxon>
        <taxon>Arundo</taxon>
    </lineage>
</organism>
<feature type="compositionally biased region" description="Basic residues" evidence="1">
    <location>
        <begin position="97"/>
        <end position="107"/>
    </location>
</feature>
<evidence type="ECO:0000256" key="1">
    <source>
        <dbReference type="SAM" id="MobiDB-lite"/>
    </source>
</evidence>
<accession>A0A0A9DDQ4</accession>
<proteinExistence type="predicted"/>
<protein>
    <submittedName>
        <fullName evidence="2">Uncharacterized protein</fullName>
    </submittedName>
</protein>
<feature type="region of interest" description="Disordered" evidence="1">
    <location>
        <begin position="1"/>
        <end position="131"/>
    </location>
</feature>
<dbReference type="EMBL" id="GBRH01214125">
    <property type="protein sequence ID" value="JAD83770.1"/>
    <property type="molecule type" value="Transcribed_RNA"/>
</dbReference>
<evidence type="ECO:0000313" key="2">
    <source>
        <dbReference type="EMBL" id="JAD83770.1"/>
    </source>
</evidence>
<name>A0A0A9DDQ4_ARUDO</name>
<reference evidence="2" key="1">
    <citation type="submission" date="2014-09" db="EMBL/GenBank/DDBJ databases">
        <authorList>
            <person name="Magalhaes I.L.F."/>
            <person name="Oliveira U."/>
            <person name="Santos F.R."/>
            <person name="Vidigal T.H.D.A."/>
            <person name="Brescovit A.D."/>
            <person name="Santos A.J."/>
        </authorList>
    </citation>
    <scope>NUCLEOTIDE SEQUENCE</scope>
    <source>
        <tissue evidence="2">Shoot tissue taken approximately 20 cm above the soil surface</tissue>
    </source>
</reference>
<sequence length="131" mass="13631">MAMPRSKKMGAAWAKTRRNPRSAATRKPSRSGNVLLALRSESREKKPTTETRPPGAATAAKSAGEVSSGNEPLPAVPAAAAVGGGMGRVRGSEGSGGRRRRRRRRGTGRGGGRRVERSGASDLDRTAEGSP</sequence>
<reference evidence="2" key="2">
    <citation type="journal article" date="2015" name="Data Brief">
        <title>Shoot transcriptome of the giant reed, Arundo donax.</title>
        <authorList>
            <person name="Barrero R.A."/>
            <person name="Guerrero F.D."/>
            <person name="Moolhuijzen P."/>
            <person name="Goolsby J.A."/>
            <person name="Tidwell J."/>
            <person name="Bellgard S.E."/>
            <person name="Bellgard M.I."/>
        </authorList>
    </citation>
    <scope>NUCLEOTIDE SEQUENCE</scope>
    <source>
        <tissue evidence="2">Shoot tissue taken approximately 20 cm above the soil surface</tissue>
    </source>
</reference>
<feature type="compositionally biased region" description="Basic and acidic residues" evidence="1">
    <location>
        <begin position="40"/>
        <end position="49"/>
    </location>
</feature>